<dbReference type="Gene3D" id="3.30.43.10">
    <property type="entry name" value="Uridine Diphospho-n-acetylenolpyruvylglucosamine Reductase, domain 2"/>
    <property type="match status" value="1"/>
</dbReference>
<dbReference type="Gene3D" id="3.90.78.10">
    <property type="entry name" value="UDP-N-acetylenolpyruvoylglucosamine reductase, C-terminal domain"/>
    <property type="match status" value="1"/>
</dbReference>
<dbReference type="NCBIfam" id="NF010478">
    <property type="entry name" value="PRK13903.1"/>
    <property type="match status" value="1"/>
</dbReference>
<name>A0ABV6HBC9_9ACTN</name>
<evidence type="ECO:0000256" key="3">
    <source>
        <dbReference type="ARBA" id="ARBA00004496"/>
    </source>
</evidence>
<comment type="caution">
    <text evidence="17">Lacks conserved residue(s) required for the propagation of feature annotation.</text>
</comment>
<evidence type="ECO:0000256" key="17">
    <source>
        <dbReference type="HAMAP-Rule" id="MF_00037"/>
    </source>
</evidence>
<feature type="active site" description="Proton donor" evidence="17">
    <location>
        <position position="234"/>
    </location>
</feature>
<dbReference type="GO" id="GO:0008762">
    <property type="term" value="F:UDP-N-acetylmuramate dehydrogenase activity"/>
    <property type="evidence" value="ECO:0007669"/>
    <property type="project" value="UniProtKB-EC"/>
</dbReference>
<keyword evidence="8 17" id="KW-0285">Flavoprotein</keyword>
<evidence type="ECO:0000256" key="1">
    <source>
        <dbReference type="ARBA" id="ARBA00001974"/>
    </source>
</evidence>
<organism evidence="19 20">
    <name type="scientific">Gordonia phosphorivorans</name>
    <dbReference type="NCBI Taxonomy" id="1056982"/>
    <lineage>
        <taxon>Bacteria</taxon>
        <taxon>Bacillati</taxon>
        <taxon>Actinomycetota</taxon>
        <taxon>Actinomycetes</taxon>
        <taxon>Mycobacteriales</taxon>
        <taxon>Gordoniaceae</taxon>
        <taxon>Gordonia</taxon>
    </lineage>
</organism>
<dbReference type="PANTHER" id="PTHR21071">
    <property type="entry name" value="UDP-N-ACETYLENOLPYRUVOYLGLUCOSAMINE REDUCTASE"/>
    <property type="match status" value="1"/>
</dbReference>
<dbReference type="Pfam" id="PF02873">
    <property type="entry name" value="MurB_C"/>
    <property type="match status" value="1"/>
</dbReference>
<dbReference type="RefSeq" id="WP_382365355.1">
    <property type="nucleotide sequence ID" value="NZ_JBHLWV010000027.1"/>
</dbReference>
<evidence type="ECO:0000256" key="15">
    <source>
        <dbReference type="ARBA" id="ARBA00023316"/>
    </source>
</evidence>
<keyword evidence="14 17" id="KW-0131">Cell cycle</keyword>
<keyword evidence="10 17" id="KW-0521">NADP</keyword>
<comment type="cofactor">
    <cofactor evidence="1 17">
        <name>FAD</name>
        <dbReference type="ChEBI" id="CHEBI:57692"/>
    </cofactor>
</comment>
<evidence type="ECO:0000256" key="13">
    <source>
        <dbReference type="ARBA" id="ARBA00023002"/>
    </source>
</evidence>
<evidence type="ECO:0000256" key="5">
    <source>
        <dbReference type="ARBA" id="ARBA00010485"/>
    </source>
</evidence>
<comment type="pathway">
    <text evidence="4 17">Cell wall biogenesis; peptidoglycan biosynthesis.</text>
</comment>
<keyword evidence="12 17" id="KW-0573">Peptidoglycan synthesis</keyword>
<evidence type="ECO:0000256" key="7">
    <source>
        <dbReference type="ARBA" id="ARBA00022618"/>
    </source>
</evidence>
<dbReference type="InterPro" id="IPR003170">
    <property type="entry name" value="MurB"/>
</dbReference>
<evidence type="ECO:0000259" key="18">
    <source>
        <dbReference type="PROSITE" id="PS51387"/>
    </source>
</evidence>
<keyword evidence="15 17" id="KW-0961">Cell wall biogenesis/degradation</keyword>
<evidence type="ECO:0000256" key="6">
    <source>
        <dbReference type="ARBA" id="ARBA00022490"/>
    </source>
</evidence>
<evidence type="ECO:0000256" key="9">
    <source>
        <dbReference type="ARBA" id="ARBA00022827"/>
    </source>
</evidence>
<evidence type="ECO:0000256" key="12">
    <source>
        <dbReference type="ARBA" id="ARBA00022984"/>
    </source>
</evidence>
<keyword evidence="20" id="KW-1185">Reference proteome</keyword>
<keyword evidence="13 17" id="KW-0560">Oxidoreductase</keyword>
<evidence type="ECO:0000256" key="16">
    <source>
        <dbReference type="ARBA" id="ARBA00048914"/>
    </source>
</evidence>
<evidence type="ECO:0000256" key="11">
    <source>
        <dbReference type="ARBA" id="ARBA00022960"/>
    </source>
</evidence>
<dbReference type="Gene3D" id="3.30.465.10">
    <property type="match status" value="1"/>
</dbReference>
<dbReference type="InterPro" id="IPR016166">
    <property type="entry name" value="FAD-bd_PCMH"/>
</dbReference>
<evidence type="ECO:0000313" key="19">
    <source>
        <dbReference type="EMBL" id="MFC0316046.1"/>
    </source>
</evidence>
<dbReference type="PROSITE" id="PS51387">
    <property type="entry name" value="FAD_PCMH"/>
    <property type="match status" value="1"/>
</dbReference>
<dbReference type="InterPro" id="IPR036318">
    <property type="entry name" value="FAD-bd_PCMH-like_sf"/>
</dbReference>
<dbReference type="Pfam" id="PF01565">
    <property type="entry name" value="FAD_binding_4"/>
    <property type="match status" value="1"/>
</dbReference>
<feature type="domain" description="FAD-binding PCMH-type" evidence="18">
    <location>
        <begin position="13"/>
        <end position="179"/>
    </location>
</feature>
<accession>A0ABV6HBC9</accession>
<evidence type="ECO:0000256" key="14">
    <source>
        <dbReference type="ARBA" id="ARBA00023306"/>
    </source>
</evidence>
<dbReference type="Proteomes" id="UP001589783">
    <property type="component" value="Unassembled WGS sequence"/>
</dbReference>
<keyword evidence="9 17" id="KW-0274">FAD</keyword>
<comment type="caution">
    <text evidence="19">The sequence shown here is derived from an EMBL/GenBank/DDBJ whole genome shotgun (WGS) entry which is preliminary data.</text>
</comment>
<dbReference type="InterPro" id="IPR016167">
    <property type="entry name" value="FAD-bd_PCMH_sub1"/>
</dbReference>
<dbReference type="PANTHER" id="PTHR21071:SF4">
    <property type="entry name" value="UDP-N-ACETYLENOLPYRUVOYLGLUCOSAMINE REDUCTASE"/>
    <property type="match status" value="1"/>
</dbReference>
<keyword evidence="6 17" id="KW-0963">Cytoplasm</keyword>
<keyword evidence="11 17" id="KW-0133">Cell shape</keyword>
<protein>
    <recommendedName>
        <fullName evidence="17">UDP-N-acetylenolpyruvoylglucosamine reductase</fullName>
        <ecNumber evidence="17">1.3.1.98</ecNumber>
    </recommendedName>
    <alternativeName>
        <fullName evidence="17">UDP-N-acetylmuramate dehydrogenase</fullName>
    </alternativeName>
</protein>
<reference evidence="19 20" key="1">
    <citation type="submission" date="2024-09" db="EMBL/GenBank/DDBJ databases">
        <authorList>
            <person name="Sun Q."/>
            <person name="Mori K."/>
        </authorList>
    </citation>
    <scope>NUCLEOTIDE SEQUENCE [LARGE SCALE GENOMIC DNA]</scope>
    <source>
        <strain evidence="19 20">CCM 7957</strain>
    </source>
</reference>
<dbReference type="SUPFAM" id="SSF56176">
    <property type="entry name" value="FAD-binding/transporter-associated domain-like"/>
    <property type="match status" value="1"/>
</dbReference>
<comment type="similarity">
    <text evidence="5 17">Belongs to the MurB family.</text>
</comment>
<evidence type="ECO:0000256" key="2">
    <source>
        <dbReference type="ARBA" id="ARBA00003921"/>
    </source>
</evidence>
<dbReference type="HAMAP" id="MF_00037">
    <property type="entry name" value="MurB"/>
    <property type="match status" value="1"/>
</dbReference>
<comment type="catalytic activity">
    <reaction evidence="16 17">
        <text>UDP-N-acetyl-alpha-D-muramate + NADP(+) = UDP-N-acetyl-3-O-(1-carboxyvinyl)-alpha-D-glucosamine + NADPH + H(+)</text>
        <dbReference type="Rhea" id="RHEA:12248"/>
        <dbReference type="ChEBI" id="CHEBI:15378"/>
        <dbReference type="ChEBI" id="CHEBI:57783"/>
        <dbReference type="ChEBI" id="CHEBI:58349"/>
        <dbReference type="ChEBI" id="CHEBI:68483"/>
        <dbReference type="ChEBI" id="CHEBI:70757"/>
        <dbReference type="EC" id="1.3.1.98"/>
    </reaction>
</comment>
<dbReference type="InterPro" id="IPR006094">
    <property type="entry name" value="Oxid_FAD_bind_N"/>
</dbReference>
<evidence type="ECO:0000256" key="8">
    <source>
        <dbReference type="ARBA" id="ARBA00022630"/>
    </source>
</evidence>
<gene>
    <name evidence="17" type="primary">murB</name>
    <name evidence="19" type="ORF">ACFFJD_14430</name>
</gene>
<comment type="function">
    <text evidence="2 17">Cell wall formation.</text>
</comment>
<comment type="subcellular location">
    <subcellularLocation>
        <location evidence="3 17">Cytoplasm</location>
    </subcellularLocation>
</comment>
<evidence type="ECO:0000313" key="20">
    <source>
        <dbReference type="Proteomes" id="UP001589783"/>
    </source>
</evidence>
<dbReference type="EMBL" id="JBHLWV010000027">
    <property type="protein sequence ID" value="MFC0316046.1"/>
    <property type="molecule type" value="Genomic_DNA"/>
</dbReference>
<keyword evidence="7 17" id="KW-0132">Cell division</keyword>
<evidence type="ECO:0000256" key="4">
    <source>
        <dbReference type="ARBA" id="ARBA00004752"/>
    </source>
</evidence>
<dbReference type="EC" id="1.3.1.98" evidence="17"/>
<evidence type="ECO:0000256" key="10">
    <source>
        <dbReference type="ARBA" id="ARBA00022857"/>
    </source>
</evidence>
<dbReference type="InterPro" id="IPR016169">
    <property type="entry name" value="FAD-bd_PCMH_sub2"/>
</dbReference>
<proteinExistence type="inferred from homology"/>
<dbReference type="InterPro" id="IPR036635">
    <property type="entry name" value="MurB_C_sf"/>
</dbReference>
<sequence>MTTTFAELTTMRVGGPADEFVAVRETAELVEVVKHFDAKKVPVLIMGDGSNLVVGDAGFRGAAVQVRTSGVVIDGGRVLADAGALWDSVVVATIESGLGGLEPLSGIPGSTGATPVQNVGAYGALVSTFLTHVTAYDRHDGVVLEIPLNDCGFGSHRKSLFKRNPRYVVLSVGFELPRTGESQPIAYAGLAQRLDVEVGDTVSVAALREAVVAMRTERAMVLNPADHDTWSVGSFFVNPVLHEVPARASECPKYPDVAGTKLPAAWLIENAGFPRGYGADWGNGRVQLSSRHTLAVTNRGGATTSDVMAFAAHIRDGVEEAFGVRLGPECDLINCSFDDPPPTVGI</sequence>
<dbReference type="InterPro" id="IPR011601">
    <property type="entry name" value="MurB_C"/>
</dbReference>
<dbReference type="SUPFAM" id="SSF56194">
    <property type="entry name" value="Uridine diphospho-N-Acetylenolpyruvylglucosamine reductase, MurB, C-terminal domain"/>
    <property type="match status" value="1"/>
</dbReference>
<feature type="active site" evidence="17">
    <location>
        <position position="329"/>
    </location>
</feature>